<dbReference type="GeneID" id="84593014"/>
<reference evidence="4" key="1">
    <citation type="submission" date="2025-02" db="EMBL/GenBank/DDBJ databases">
        <authorList>
            <consortium name="NCBI Genome Project"/>
        </authorList>
    </citation>
    <scope>NUCLEOTIDE SEQUENCE</scope>
</reference>
<evidence type="ECO:0008006" key="5">
    <source>
        <dbReference type="Google" id="ProtNLM"/>
    </source>
</evidence>
<evidence type="ECO:0000313" key="4">
    <source>
        <dbReference type="RefSeq" id="XP_059602339.1"/>
    </source>
</evidence>
<dbReference type="VEuPathDB" id="FungiDB:An14g05080"/>
<dbReference type="InterPro" id="IPR050889">
    <property type="entry name" value="Dendritic_Spine_Reg/Scaffold"/>
</dbReference>
<dbReference type="Gene3D" id="1.25.40.20">
    <property type="entry name" value="Ankyrin repeat-containing domain"/>
    <property type="match status" value="2"/>
</dbReference>
<protein>
    <recommendedName>
        <fullName evidence="5">Ankyrin</fullName>
    </recommendedName>
</protein>
<dbReference type="RefSeq" id="XP_059602339.1">
    <property type="nucleotide sequence ID" value="XM_059744273.1"/>
</dbReference>
<evidence type="ECO:0000256" key="3">
    <source>
        <dbReference type="PROSITE-ProRule" id="PRU00023"/>
    </source>
</evidence>
<dbReference type="PROSITE" id="PS50297">
    <property type="entry name" value="ANK_REP_REGION"/>
    <property type="match status" value="2"/>
</dbReference>
<proteinExistence type="predicted"/>
<gene>
    <name evidence="4" type="ORF">An14g05080</name>
</gene>
<name>A0AAJ8BSA1_ASPNG</name>
<feature type="repeat" description="ANK" evidence="3">
    <location>
        <begin position="195"/>
        <end position="217"/>
    </location>
</feature>
<dbReference type="SUPFAM" id="SSF48403">
    <property type="entry name" value="Ankyrin repeat"/>
    <property type="match status" value="1"/>
</dbReference>
<evidence type="ECO:0000256" key="2">
    <source>
        <dbReference type="ARBA" id="ARBA00023043"/>
    </source>
</evidence>
<dbReference type="InterPro" id="IPR036770">
    <property type="entry name" value="Ankyrin_rpt-contain_sf"/>
</dbReference>
<feature type="repeat" description="ANK" evidence="3">
    <location>
        <begin position="122"/>
        <end position="146"/>
    </location>
</feature>
<organism evidence="4">
    <name type="scientific">Aspergillus niger</name>
    <dbReference type="NCBI Taxonomy" id="5061"/>
    <lineage>
        <taxon>Eukaryota</taxon>
        <taxon>Fungi</taxon>
        <taxon>Dikarya</taxon>
        <taxon>Ascomycota</taxon>
        <taxon>Pezizomycotina</taxon>
        <taxon>Eurotiomycetes</taxon>
        <taxon>Eurotiomycetidae</taxon>
        <taxon>Eurotiales</taxon>
        <taxon>Aspergillaceae</taxon>
        <taxon>Aspergillus</taxon>
        <taxon>Aspergillus subgen. Circumdati</taxon>
    </lineage>
</organism>
<dbReference type="PANTHER" id="PTHR24166:SF48">
    <property type="entry name" value="PROTEIN VAPYRIN"/>
    <property type="match status" value="1"/>
</dbReference>
<reference evidence="4" key="2">
    <citation type="submission" date="2025-08" db="UniProtKB">
        <authorList>
            <consortium name="RefSeq"/>
        </authorList>
    </citation>
    <scope>IDENTIFICATION</scope>
</reference>
<keyword evidence="2 3" id="KW-0040">ANK repeat</keyword>
<sequence length="283" mass="31259">MSRATFMIRDCTKNFFQSGKPTSSNGHTPAIVETLRIELLNGLMGPASGSLITVISESGEKTMRRVFSGFQPILAVGNPSLANYLVDELRPSSEKTAHRGHESIIRILLDFGVKDLNSRDKSGHTPLLHAASMWHTKIVKLLLRTGIPDPNCQNAGAHETIMFGHRWPLPVKLVMKRSLPLLETGKMDSSLEDQDGFTPLTYATEYGNERIIKLLLDASDPRAAKTATTELEIFAATRATPELQPVHEGPVVEATPSELVSRTSPKDIVRLRWRNNPALNPQH</sequence>
<dbReference type="Pfam" id="PF00023">
    <property type="entry name" value="Ank"/>
    <property type="match status" value="1"/>
</dbReference>
<dbReference type="KEGG" id="ang:An14g05080"/>
<evidence type="ECO:0000256" key="1">
    <source>
        <dbReference type="ARBA" id="ARBA00022737"/>
    </source>
</evidence>
<dbReference type="SMART" id="SM00248">
    <property type="entry name" value="ANK"/>
    <property type="match status" value="3"/>
</dbReference>
<dbReference type="PROSITE" id="PS50088">
    <property type="entry name" value="ANK_REPEAT"/>
    <property type="match status" value="2"/>
</dbReference>
<keyword evidence="1" id="KW-0677">Repeat</keyword>
<dbReference type="Pfam" id="PF12796">
    <property type="entry name" value="Ank_2"/>
    <property type="match status" value="1"/>
</dbReference>
<dbReference type="PANTHER" id="PTHR24166">
    <property type="entry name" value="ROLLING PEBBLES, ISOFORM B"/>
    <property type="match status" value="1"/>
</dbReference>
<dbReference type="InterPro" id="IPR002110">
    <property type="entry name" value="Ankyrin_rpt"/>
</dbReference>
<accession>A0AAJ8BSA1</accession>
<dbReference type="AlphaFoldDB" id="A0AAJ8BSA1"/>